<comment type="caution">
    <text evidence="3">The sequence shown here is derived from an EMBL/GenBank/DDBJ whole genome shotgun (WGS) entry which is preliminary data.</text>
</comment>
<keyword evidence="4" id="KW-1185">Reference proteome</keyword>
<dbReference type="STRING" id="1818881.A3196_08480"/>
<accession>A0A1E2UPU4</accession>
<dbReference type="Pfam" id="PF00027">
    <property type="entry name" value="cNMP_binding"/>
    <property type="match status" value="1"/>
</dbReference>
<proteinExistence type="predicted"/>
<evidence type="ECO:0000259" key="2">
    <source>
        <dbReference type="PROSITE" id="PS51186"/>
    </source>
</evidence>
<gene>
    <name evidence="3" type="ORF">A3196_08480</name>
</gene>
<feature type="domain" description="N-acetyltransferase" evidence="2">
    <location>
        <begin position="156"/>
        <end position="322"/>
    </location>
</feature>
<dbReference type="InterPro" id="IPR014710">
    <property type="entry name" value="RmlC-like_jellyroll"/>
</dbReference>
<dbReference type="SUPFAM" id="SSF55729">
    <property type="entry name" value="Acyl-CoA N-acyltransferases (Nat)"/>
    <property type="match status" value="1"/>
</dbReference>
<evidence type="ECO:0000259" key="1">
    <source>
        <dbReference type="PROSITE" id="PS50042"/>
    </source>
</evidence>
<dbReference type="Gene3D" id="2.60.120.10">
    <property type="entry name" value="Jelly Rolls"/>
    <property type="match status" value="1"/>
</dbReference>
<feature type="domain" description="Cyclic nucleotide-binding" evidence="1">
    <location>
        <begin position="31"/>
        <end position="111"/>
    </location>
</feature>
<dbReference type="CDD" id="cd00038">
    <property type="entry name" value="CAP_ED"/>
    <property type="match status" value="1"/>
</dbReference>
<name>A0A1E2UPU4_9GAMM</name>
<dbReference type="Gene3D" id="3.40.630.30">
    <property type="match status" value="1"/>
</dbReference>
<sequence>MGPQKNTGESQFDMETPMAWLDLANFKLVDFSVGDELRRKGIHYSNMYLIVSGQVEVLPEGRSEPIILGPGSPVGEIGFIRGCRATGTATVLQPTQALFLNDATLWDIERKNPPLALHLLRKLAQTAQFRLDRDANLAVEVEAETEGKARPEVILCRNDDMLEQAMGIRYQIYCEELGRSSPYADHERKLIRDNLDSFGYTFIAMLEDQVVGTLRANFAADGDLGTLEALYGMAESPHHPKHTLICTKLAVEKSRRGSVIYMELIRAVTAYVMNTGRDIRECYIDCIPGLLALYKRIGFVPAGEMFYHYENGPSLPMVMDLEQYSKTLAKRL</sequence>
<evidence type="ECO:0000313" key="3">
    <source>
        <dbReference type="EMBL" id="ODB96786.1"/>
    </source>
</evidence>
<dbReference type="PROSITE" id="PS50042">
    <property type="entry name" value="CNMP_BINDING_3"/>
    <property type="match status" value="1"/>
</dbReference>
<protein>
    <recommendedName>
        <fullName evidence="5">Cyclic nucleotide-binding domain-containing protein</fullName>
    </recommendedName>
</protein>
<dbReference type="EMBL" id="LVJZ01000003">
    <property type="protein sequence ID" value="ODB96786.1"/>
    <property type="molecule type" value="Genomic_DNA"/>
</dbReference>
<evidence type="ECO:0008006" key="5">
    <source>
        <dbReference type="Google" id="ProtNLM"/>
    </source>
</evidence>
<dbReference type="Proteomes" id="UP000094849">
    <property type="component" value="Unassembled WGS sequence"/>
</dbReference>
<dbReference type="InterPro" id="IPR054597">
    <property type="entry name" value="FeeM_cat"/>
</dbReference>
<reference evidence="3 4" key="1">
    <citation type="submission" date="2016-03" db="EMBL/GenBank/DDBJ databases">
        <title>Chemosynthetic sulphur-oxidizing symbionts of marine invertebrate animals are capable of nitrogen fixation.</title>
        <authorList>
            <person name="Petersen J.M."/>
            <person name="Kemper A."/>
            <person name="Gruber-Vodicka H."/>
            <person name="Cardini U."/>
            <person name="Geest Mvander."/>
            <person name="Kleiner M."/>
            <person name="Bulgheresi S."/>
            <person name="Fussmann M."/>
            <person name="Herbold C."/>
            <person name="Seah B.K.B."/>
            <person name="Antony C.Paul."/>
            <person name="Liu D."/>
            <person name="Belitz A."/>
            <person name="Weber M."/>
        </authorList>
    </citation>
    <scope>NUCLEOTIDE SEQUENCE [LARGE SCALE GENOMIC DNA]</scope>
    <source>
        <strain evidence="3">G_D</strain>
    </source>
</reference>
<dbReference type="PROSITE" id="PS51186">
    <property type="entry name" value="GNAT"/>
    <property type="match status" value="1"/>
</dbReference>
<dbReference type="SUPFAM" id="SSF51206">
    <property type="entry name" value="cAMP-binding domain-like"/>
    <property type="match status" value="1"/>
</dbReference>
<dbReference type="Pfam" id="PF21926">
    <property type="entry name" value="FeeM"/>
    <property type="match status" value="1"/>
</dbReference>
<dbReference type="InterPro" id="IPR016181">
    <property type="entry name" value="Acyl_CoA_acyltransferase"/>
</dbReference>
<dbReference type="RefSeq" id="WP_069024360.1">
    <property type="nucleotide sequence ID" value="NZ_LVJZ01000003.1"/>
</dbReference>
<dbReference type="InterPro" id="IPR000182">
    <property type="entry name" value="GNAT_dom"/>
</dbReference>
<dbReference type="GO" id="GO:0016747">
    <property type="term" value="F:acyltransferase activity, transferring groups other than amino-acyl groups"/>
    <property type="evidence" value="ECO:0007669"/>
    <property type="project" value="InterPro"/>
</dbReference>
<dbReference type="AlphaFoldDB" id="A0A1E2UPU4"/>
<dbReference type="InterPro" id="IPR000595">
    <property type="entry name" value="cNMP-bd_dom"/>
</dbReference>
<dbReference type="InterPro" id="IPR018490">
    <property type="entry name" value="cNMP-bd_dom_sf"/>
</dbReference>
<evidence type="ECO:0000313" key="4">
    <source>
        <dbReference type="Proteomes" id="UP000094849"/>
    </source>
</evidence>
<organism evidence="3 4">
    <name type="scientific">Candidatus Thiodiazotropha endoloripes</name>
    <dbReference type="NCBI Taxonomy" id="1818881"/>
    <lineage>
        <taxon>Bacteria</taxon>
        <taxon>Pseudomonadati</taxon>
        <taxon>Pseudomonadota</taxon>
        <taxon>Gammaproteobacteria</taxon>
        <taxon>Chromatiales</taxon>
        <taxon>Sedimenticolaceae</taxon>
        <taxon>Candidatus Thiodiazotropha</taxon>
    </lineage>
</organism>